<gene>
    <name evidence="1" type="ORF">ILYODFUR_031538</name>
</gene>
<accession>A0ABV0T5K6</accession>
<organism evidence="1 2">
    <name type="scientific">Ilyodon furcidens</name>
    <name type="common">goldbreast splitfin</name>
    <dbReference type="NCBI Taxonomy" id="33524"/>
    <lineage>
        <taxon>Eukaryota</taxon>
        <taxon>Metazoa</taxon>
        <taxon>Chordata</taxon>
        <taxon>Craniata</taxon>
        <taxon>Vertebrata</taxon>
        <taxon>Euteleostomi</taxon>
        <taxon>Actinopterygii</taxon>
        <taxon>Neopterygii</taxon>
        <taxon>Teleostei</taxon>
        <taxon>Neoteleostei</taxon>
        <taxon>Acanthomorphata</taxon>
        <taxon>Ovalentaria</taxon>
        <taxon>Atherinomorphae</taxon>
        <taxon>Cyprinodontiformes</taxon>
        <taxon>Goodeidae</taxon>
        <taxon>Ilyodon</taxon>
    </lineage>
</organism>
<reference evidence="1 2" key="1">
    <citation type="submission" date="2021-06" db="EMBL/GenBank/DDBJ databases">
        <authorList>
            <person name="Palmer J.M."/>
        </authorList>
    </citation>
    <scope>NUCLEOTIDE SEQUENCE [LARGE SCALE GENOMIC DNA]</scope>
    <source>
        <strain evidence="2">if_2019</strain>
        <tissue evidence="1">Muscle</tissue>
    </source>
</reference>
<evidence type="ECO:0000313" key="1">
    <source>
        <dbReference type="EMBL" id="MEQ2226852.1"/>
    </source>
</evidence>
<comment type="caution">
    <text evidence="1">The sequence shown here is derived from an EMBL/GenBank/DDBJ whole genome shotgun (WGS) entry which is preliminary data.</text>
</comment>
<name>A0ABV0T5K6_9TELE</name>
<dbReference type="Proteomes" id="UP001482620">
    <property type="component" value="Unassembled WGS sequence"/>
</dbReference>
<evidence type="ECO:0000313" key="2">
    <source>
        <dbReference type="Proteomes" id="UP001482620"/>
    </source>
</evidence>
<sequence length="100" mass="11452">MATISSELLRSSLYETMARKVLVGRKALKVSFAGTQTCGRRCSDQMKPKMNFFTHTQNAIYSINSSTSHPKQNSYSETLWWQHHAVGMLFFSIDRQDDQS</sequence>
<proteinExistence type="predicted"/>
<protein>
    <submittedName>
        <fullName evidence="1">Uncharacterized protein</fullName>
    </submittedName>
</protein>
<keyword evidence="2" id="KW-1185">Reference proteome</keyword>
<dbReference type="EMBL" id="JAHRIQ010016498">
    <property type="protein sequence ID" value="MEQ2226852.1"/>
    <property type="molecule type" value="Genomic_DNA"/>
</dbReference>